<evidence type="ECO:0000259" key="1">
    <source>
        <dbReference type="Pfam" id="PF00688"/>
    </source>
</evidence>
<name>A0A0T6B1W6_9SCAR</name>
<proteinExistence type="predicted"/>
<gene>
    <name evidence="2" type="ORF">AMK59_5153</name>
</gene>
<reference evidence="2 3" key="1">
    <citation type="submission" date="2015-09" db="EMBL/GenBank/DDBJ databases">
        <title>Draft genome of the scarab beetle Oryctes borbonicus.</title>
        <authorList>
            <person name="Meyer J.M."/>
            <person name="Markov G.V."/>
            <person name="Baskaran P."/>
            <person name="Herrmann M."/>
            <person name="Sommer R.J."/>
            <person name="Roedelsperger C."/>
        </authorList>
    </citation>
    <scope>NUCLEOTIDE SEQUENCE [LARGE SCALE GENOMIC DNA]</scope>
    <source>
        <strain evidence="2">OB123</strain>
        <tissue evidence="2">Whole animal</tissue>
    </source>
</reference>
<dbReference type="Pfam" id="PF00688">
    <property type="entry name" value="TGFb_propeptide"/>
    <property type="match status" value="1"/>
</dbReference>
<comment type="caution">
    <text evidence="2">The sequence shown here is derived from an EMBL/GenBank/DDBJ whole genome shotgun (WGS) entry which is preliminary data.</text>
</comment>
<organism evidence="2 3">
    <name type="scientific">Oryctes borbonicus</name>
    <dbReference type="NCBI Taxonomy" id="1629725"/>
    <lineage>
        <taxon>Eukaryota</taxon>
        <taxon>Metazoa</taxon>
        <taxon>Ecdysozoa</taxon>
        <taxon>Arthropoda</taxon>
        <taxon>Hexapoda</taxon>
        <taxon>Insecta</taxon>
        <taxon>Pterygota</taxon>
        <taxon>Neoptera</taxon>
        <taxon>Endopterygota</taxon>
        <taxon>Coleoptera</taxon>
        <taxon>Polyphaga</taxon>
        <taxon>Scarabaeiformia</taxon>
        <taxon>Scarabaeidae</taxon>
        <taxon>Dynastinae</taxon>
        <taxon>Oryctes</taxon>
    </lineage>
</organism>
<dbReference type="Proteomes" id="UP000051574">
    <property type="component" value="Unassembled WGS sequence"/>
</dbReference>
<protein>
    <recommendedName>
        <fullName evidence="1">TGF-beta propeptide domain-containing protein</fullName>
    </recommendedName>
</protein>
<dbReference type="InterPro" id="IPR001111">
    <property type="entry name" value="TGF-b_propeptide"/>
</dbReference>
<dbReference type="AlphaFoldDB" id="A0A0T6B1W6"/>
<evidence type="ECO:0000313" key="3">
    <source>
        <dbReference type="Proteomes" id="UP000051574"/>
    </source>
</evidence>
<accession>A0A0T6B1W6</accession>
<feature type="domain" description="TGF-beta propeptide" evidence="1">
    <location>
        <begin position="36"/>
        <end position="168"/>
    </location>
</feature>
<evidence type="ECO:0000313" key="2">
    <source>
        <dbReference type="EMBL" id="KRT81395.1"/>
    </source>
</evidence>
<dbReference type="EMBL" id="LJIG01016173">
    <property type="protein sequence ID" value="KRT81395.1"/>
    <property type="molecule type" value="Genomic_DNA"/>
</dbReference>
<dbReference type="Gene3D" id="2.60.120.970">
    <property type="match status" value="1"/>
</dbReference>
<dbReference type="OrthoDB" id="5987191at2759"/>
<sequence>MKATSIEVNFINKNELGSKSNSEDNFTKKNVSGNKIKQHIPRFMLELYENGVKGGYRDNLNLPDIVRSVIPKNAVIMEYEQKYKDYKDNHLLIFDVPVTNNDEDFVSAELKILSIVDVPTNSLKGLQKVVKVSVYDDKEQQIIPLQEISAFYSNNTWLSFNLTNPVKEILYRKETFLNGGRHRT</sequence>
<keyword evidence="3" id="KW-1185">Reference proteome</keyword>